<keyword evidence="3" id="KW-1185">Reference proteome</keyword>
<gene>
    <name evidence="2" type="ORF">IU449_01620</name>
</gene>
<dbReference type="Gene3D" id="3.30.450.40">
    <property type="match status" value="1"/>
</dbReference>
<comment type="caution">
    <text evidence="2">The sequence shown here is derived from an EMBL/GenBank/DDBJ whole genome shotgun (WGS) entry which is preliminary data.</text>
</comment>
<evidence type="ECO:0000313" key="2">
    <source>
        <dbReference type="EMBL" id="MBF6353259.1"/>
    </source>
</evidence>
<dbReference type="InterPro" id="IPR003018">
    <property type="entry name" value="GAF"/>
</dbReference>
<organism evidence="2 3">
    <name type="scientific">Nocardia higoensis</name>
    <dbReference type="NCBI Taxonomy" id="228599"/>
    <lineage>
        <taxon>Bacteria</taxon>
        <taxon>Bacillati</taxon>
        <taxon>Actinomycetota</taxon>
        <taxon>Actinomycetes</taxon>
        <taxon>Mycobacteriales</taxon>
        <taxon>Nocardiaceae</taxon>
        <taxon>Nocardia</taxon>
    </lineage>
</organism>
<name>A0ABS0D455_9NOCA</name>
<dbReference type="InterPro" id="IPR029016">
    <property type="entry name" value="GAF-like_dom_sf"/>
</dbReference>
<evidence type="ECO:0000313" key="3">
    <source>
        <dbReference type="Proteomes" id="UP000707731"/>
    </source>
</evidence>
<dbReference type="Pfam" id="PF13185">
    <property type="entry name" value="GAF_2"/>
    <property type="match status" value="1"/>
</dbReference>
<dbReference type="RefSeq" id="WP_195000195.1">
    <property type="nucleotide sequence ID" value="NZ_JADLQN010000001.1"/>
</dbReference>
<evidence type="ECO:0000259" key="1">
    <source>
        <dbReference type="Pfam" id="PF13185"/>
    </source>
</evidence>
<dbReference type="Proteomes" id="UP000707731">
    <property type="component" value="Unassembled WGS sequence"/>
</dbReference>
<proteinExistence type="predicted"/>
<feature type="domain" description="GAF" evidence="1">
    <location>
        <begin position="53"/>
        <end position="137"/>
    </location>
</feature>
<reference evidence="2 3" key="1">
    <citation type="submission" date="2020-10" db="EMBL/GenBank/DDBJ databases">
        <title>Identification of Nocardia species via Next-generation sequencing and recognition of intraspecies genetic diversity.</title>
        <authorList>
            <person name="Li P."/>
            <person name="Li P."/>
            <person name="Lu B."/>
        </authorList>
    </citation>
    <scope>NUCLEOTIDE SEQUENCE [LARGE SCALE GENOMIC DNA]</scope>
    <source>
        <strain evidence="2 3">BJ06-0143</strain>
    </source>
</reference>
<dbReference type="SUPFAM" id="SSF55781">
    <property type="entry name" value="GAF domain-like"/>
    <property type="match status" value="1"/>
</dbReference>
<accession>A0ABS0D455</accession>
<protein>
    <submittedName>
        <fullName evidence="2">GAF domain-containing protein</fullName>
    </submittedName>
</protein>
<dbReference type="EMBL" id="JADLQN010000001">
    <property type="protein sequence ID" value="MBF6353259.1"/>
    <property type="molecule type" value="Genomic_DNA"/>
</dbReference>
<sequence length="141" mass="15549">MFDARVLPLDATGGAGPERDSSVPQRAARNIARLLPGHPLVGITAWGNDGLEVLGWSNRLAEELEHAQSRCPDTPALDVVRTGHPILVGDLVAERRWDQFCERLLARGMRSLYCQPLVAEAQLLGLLTLYSEREDAFLPRP</sequence>